<feature type="domain" description="Solute-binding protein family 5" evidence="2">
    <location>
        <begin position="74"/>
        <end position="349"/>
    </location>
</feature>
<organism evidence="3 4">
    <name type="scientific">Amycolatopsis speibonae</name>
    <dbReference type="NCBI Taxonomy" id="1450224"/>
    <lineage>
        <taxon>Bacteria</taxon>
        <taxon>Bacillati</taxon>
        <taxon>Actinomycetota</taxon>
        <taxon>Actinomycetes</taxon>
        <taxon>Pseudonocardiales</taxon>
        <taxon>Pseudonocardiaceae</taxon>
        <taxon>Amycolatopsis</taxon>
    </lineage>
</organism>
<comment type="caution">
    <text evidence="3">The sequence shown here is derived from an EMBL/GenBank/DDBJ whole genome shotgun (WGS) entry which is preliminary data.</text>
</comment>
<dbReference type="EMBL" id="JBHRWK010000033">
    <property type="protein sequence ID" value="MFC3452215.1"/>
    <property type="molecule type" value="Genomic_DNA"/>
</dbReference>
<dbReference type="InterPro" id="IPR000914">
    <property type="entry name" value="SBP_5_dom"/>
</dbReference>
<evidence type="ECO:0000259" key="2">
    <source>
        <dbReference type="Pfam" id="PF00496"/>
    </source>
</evidence>
<dbReference type="Proteomes" id="UP001595645">
    <property type="component" value="Unassembled WGS sequence"/>
</dbReference>
<reference evidence="4" key="1">
    <citation type="journal article" date="2019" name="Int. J. Syst. Evol. Microbiol.">
        <title>The Global Catalogue of Microorganisms (GCM) 10K type strain sequencing project: providing services to taxonomists for standard genome sequencing and annotation.</title>
        <authorList>
            <consortium name="The Broad Institute Genomics Platform"/>
            <consortium name="The Broad Institute Genome Sequencing Center for Infectious Disease"/>
            <person name="Wu L."/>
            <person name="Ma J."/>
        </authorList>
    </citation>
    <scope>NUCLEOTIDE SEQUENCE [LARGE SCALE GENOMIC DNA]</scope>
    <source>
        <strain evidence="4">CGMCC 4.7676</strain>
    </source>
</reference>
<dbReference type="Gene3D" id="3.40.190.10">
    <property type="entry name" value="Periplasmic binding protein-like II"/>
    <property type="match status" value="1"/>
</dbReference>
<feature type="chain" id="PRO_5046830890" evidence="1">
    <location>
        <begin position="20"/>
        <end position="481"/>
    </location>
</feature>
<dbReference type="PIRSF" id="PIRSF002741">
    <property type="entry name" value="MppA"/>
    <property type="match status" value="1"/>
</dbReference>
<sequence length="481" mass="50688">MTMRLRLLAPLLAAVLVTAGCTESGESPAPDVLRVGISAPASTNPADVSDQAGRLVTSALWTPLADHDPATGKTTPRAAESITSADRITWTVKLKDGGKFHDGTPVTAQSYVDTWTAIGKEDWSATRVLKSLVRAKEITAPDPLTVRLVLDRPSGQIPALLSSPALVPLPASALASRDWVRFFSQPVGNGPFRMEGGWQTTGARLVRVADAPGKARVIELSIGDAAPLYDGVKSGKLDLSTVVPGDRHEAMHTDFAQRHVMWALPSVSYLGFPLTAAHFSDATVRHGFALGIDRGAMEAGVLGKQVDPAKSLLPPAVAPGERSSTCRPCTFDAGAGKSLLTQAEFPATTPVHFGQSQANWLRPLAEQASAAVGVQLAAEPGEGPFPIDLNLVTASPQEVLAKIVELTGYQSDGFADLLKSAEETEASDSGEVYRLVENQLLRDLPVAPLWSGHGHAVWAERVGDVTATTFGSVDLSAVSVR</sequence>
<keyword evidence="4" id="KW-1185">Reference proteome</keyword>
<dbReference type="PROSITE" id="PS51257">
    <property type="entry name" value="PROKAR_LIPOPROTEIN"/>
    <property type="match status" value="1"/>
</dbReference>
<dbReference type="Pfam" id="PF00496">
    <property type="entry name" value="SBP_bac_5"/>
    <property type="match status" value="1"/>
</dbReference>
<protein>
    <submittedName>
        <fullName evidence="3">ABC transporter substrate-binding protein</fullName>
    </submittedName>
</protein>
<evidence type="ECO:0000313" key="3">
    <source>
        <dbReference type="EMBL" id="MFC3452215.1"/>
    </source>
</evidence>
<evidence type="ECO:0000313" key="4">
    <source>
        <dbReference type="Proteomes" id="UP001595645"/>
    </source>
</evidence>
<feature type="signal peptide" evidence="1">
    <location>
        <begin position="1"/>
        <end position="19"/>
    </location>
</feature>
<dbReference type="PANTHER" id="PTHR30290">
    <property type="entry name" value="PERIPLASMIC BINDING COMPONENT OF ABC TRANSPORTER"/>
    <property type="match status" value="1"/>
</dbReference>
<dbReference type="SUPFAM" id="SSF53850">
    <property type="entry name" value="Periplasmic binding protein-like II"/>
    <property type="match status" value="1"/>
</dbReference>
<gene>
    <name evidence="3" type="ORF">ACFOSH_22500</name>
</gene>
<dbReference type="InterPro" id="IPR039424">
    <property type="entry name" value="SBP_5"/>
</dbReference>
<dbReference type="PANTHER" id="PTHR30290:SF83">
    <property type="entry name" value="ABC TRANSPORTER SUBSTRATE-BINDING PROTEIN"/>
    <property type="match status" value="1"/>
</dbReference>
<dbReference type="Gene3D" id="3.10.105.10">
    <property type="entry name" value="Dipeptide-binding Protein, Domain 3"/>
    <property type="match status" value="1"/>
</dbReference>
<name>A0ABV7P2H8_9PSEU</name>
<accession>A0ABV7P2H8</accession>
<proteinExistence type="predicted"/>
<dbReference type="Gene3D" id="3.90.76.10">
    <property type="entry name" value="Dipeptide-binding Protein, Domain 1"/>
    <property type="match status" value="1"/>
</dbReference>
<keyword evidence="1" id="KW-0732">Signal</keyword>
<dbReference type="RefSeq" id="WP_378241005.1">
    <property type="nucleotide sequence ID" value="NZ_JBHRWK010000033.1"/>
</dbReference>
<dbReference type="InterPro" id="IPR030678">
    <property type="entry name" value="Peptide/Ni-bd"/>
</dbReference>
<dbReference type="CDD" id="cd00995">
    <property type="entry name" value="PBP2_NikA_DppA_OppA_like"/>
    <property type="match status" value="1"/>
</dbReference>
<evidence type="ECO:0000256" key="1">
    <source>
        <dbReference type="SAM" id="SignalP"/>
    </source>
</evidence>